<keyword evidence="7" id="KW-0695">RNA-directed DNA polymerase</keyword>
<comment type="caution">
    <text evidence="10">The sequence shown here is derived from an EMBL/GenBank/DDBJ whole genome shotgun (WGS) entry which is preliminary data.</text>
</comment>
<dbReference type="PROSITE" id="PS50994">
    <property type="entry name" value="INTEGRASE"/>
    <property type="match status" value="1"/>
</dbReference>
<name>A0AAW1LUG4_POPJA</name>
<dbReference type="SUPFAM" id="SSF56672">
    <property type="entry name" value="DNA/RNA polymerases"/>
    <property type="match status" value="1"/>
</dbReference>
<keyword evidence="6" id="KW-0378">Hydrolase</keyword>
<dbReference type="InterPro" id="IPR050951">
    <property type="entry name" value="Retrovirus_Pol_polyprotein"/>
</dbReference>
<dbReference type="InterPro" id="IPR041373">
    <property type="entry name" value="RT_RNaseH"/>
</dbReference>
<dbReference type="FunFam" id="3.30.70.270:FF:000023">
    <property type="entry name" value="Pol"/>
    <property type="match status" value="1"/>
</dbReference>
<dbReference type="InterPro" id="IPR001584">
    <property type="entry name" value="Integrase_cat-core"/>
</dbReference>
<keyword evidence="2" id="KW-0808">Transferase</keyword>
<keyword evidence="4" id="KW-0540">Nuclease</keyword>
<dbReference type="EC" id="2.7.7.49" evidence="1"/>
<dbReference type="InterPro" id="IPR043502">
    <property type="entry name" value="DNA/RNA_pol_sf"/>
</dbReference>
<dbReference type="InterPro" id="IPR012337">
    <property type="entry name" value="RNaseH-like_sf"/>
</dbReference>
<proteinExistence type="predicted"/>
<dbReference type="GO" id="GO:0003964">
    <property type="term" value="F:RNA-directed DNA polymerase activity"/>
    <property type="evidence" value="ECO:0007669"/>
    <property type="project" value="UniProtKB-EC"/>
</dbReference>
<dbReference type="SUPFAM" id="SSF53098">
    <property type="entry name" value="Ribonuclease H-like"/>
    <property type="match status" value="1"/>
</dbReference>
<keyword evidence="5" id="KW-0255">Endonuclease</keyword>
<evidence type="ECO:0000313" key="10">
    <source>
        <dbReference type="EMBL" id="KAK9738087.1"/>
    </source>
</evidence>
<evidence type="ECO:0000256" key="7">
    <source>
        <dbReference type="ARBA" id="ARBA00022918"/>
    </source>
</evidence>
<dbReference type="GO" id="GO:0042575">
    <property type="term" value="C:DNA polymerase complex"/>
    <property type="evidence" value="ECO:0007669"/>
    <property type="project" value="UniProtKB-ARBA"/>
</dbReference>
<evidence type="ECO:0000256" key="6">
    <source>
        <dbReference type="ARBA" id="ARBA00022801"/>
    </source>
</evidence>
<dbReference type="PANTHER" id="PTHR37984">
    <property type="entry name" value="PROTEIN CBG26694"/>
    <property type="match status" value="1"/>
</dbReference>
<dbReference type="PANTHER" id="PTHR37984:SF5">
    <property type="entry name" value="PROTEIN NYNRIN-LIKE"/>
    <property type="match status" value="1"/>
</dbReference>
<dbReference type="AlphaFoldDB" id="A0AAW1LUG4"/>
<dbReference type="Pfam" id="PF00665">
    <property type="entry name" value="rve"/>
    <property type="match status" value="1"/>
</dbReference>
<evidence type="ECO:0000256" key="2">
    <source>
        <dbReference type="ARBA" id="ARBA00022679"/>
    </source>
</evidence>
<reference evidence="10 11" key="1">
    <citation type="journal article" date="2024" name="BMC Genomics">
        <title>De novo assembly and annotation of Popillia japonica's genome with initial clues to its potential as an invasive pest.</title>
        <authorList>
            <person name="Cucini C."/>
            <person name="Boschi S."/>
            <person name="Funari R."/>
            <person name="Cardaioli E."/>
            <person name="Iannotti N."/>
            <person name="Marturano G."/>
            <person name="Paoli F."/>
            <person name="Bruttini M."/>
            <person name="Carapelli A."/>
            <person name="Frati F."/>
            <person name="Nardi F."/>
        </authorList>
    </citation>
    <scope>NUCLEOTIDE SEQUENCE [LARGE SCALE GENOMIC DNA]</scope>
    <source>
        <strain evidence="10">DMR45628</strain>
    </source>
</reference>
<evidence type="ECO:0000256" key="3">
    <source>
        <dbReference type="ARBA" id="ARBA00022695"/>
    </source>
</evidence>
<evidence type="ECO:0000256" key="4">
    <source>
        <dbReference type="ARBA" id="ARBA00022722"/>
    </source>
</evidence>
<dbReference type="InterPro" id="IPR043128">
    <property type="entry name" value="Rev_trsase/Diguanyl_cyclase"/>
</dbReference>
<feature type="region of interest" description="Disordered" evidence="8">
    <location>
        <begin position="480"/>
        <end position="519"/>
    </location>
</feature>
<dbReference type="InterPro" id="IPR041588">
    <property type="entry name" value="Integrase_H2C2"/>
</dbReference>
<protein>
    <recommendedName>
        <fullName evidence="1">RNA-directed DNA polymerase</fullName>
        <ecNumber evidence="1">2.7.7.49</ecNumber>
    </recommendedName>
</protein>
<dbReference type="Gene3D" id="3.30.70.270">
    <property type="match status" value="1"/>
</dbReference>
<gene>
    <name evidence="10" type="ORF">QE152_g10172</name>
</gene>
<keyword evidence="11" id="KW-1185">Reference proteome</keyword>
<dbReference type="GO" id="GO:0015074">
    <property type="term" value="P:DNA integration"/>
    <property type="evidence" value="ECO:0007669"/>
    <property type="project" value="InterPro"/>
</dbReference>
<dbReference type="Pfam" id="PF17921">
    <property type="entry name" value="Integrase_H2C2"/>
    <property type="match status" value="1"/>
</dbReference>
<dbReference type="CDD" id="cd09274">
    <property type="entry name" value="RNase_HI_RT_Ty3"/>
    <property type="match status" value="1"/>
</dbReference>
<sequence length="519" mass="59955">MEIDCNGVRPGEAKIDAVRNFKRPENVHEVRQFLELTGFFRKFVEHYAWIMRPLTLLTRKDQECEWTPNQEEAFQKAKDVLTQRPVLALYNPEATFEFHTDASKSGLAGILLQRMSNTPLKPVAYFSRQTSDLEERYHSYELEALAVVDSVERFRIYLLGRKFKVVTDCNSLKTVMRKRDLTPRIARWVLRLQEYDFDIEHRGGGHMVHVDALSRHPTGKAKQSDAAALTVLSMRIDEDYWLITMQLQDPKLVEIRNILARQPQNNTEKHMHTDYKFDRNRVIKGCHDHMGHFGYDKTLQQLKHYYWFPKMAKKVRSYLSSCIEYAYQKGKAGKPEGELYNIERVPIPFHAHIDHLGPFPKSSKGNTYVLAYIDKFTKFIFMKAVKDTKTNHVIKMLEDVCSVFGPPHRLISDRGTAFASKKFERVCIDNDITHIKNATATPRANGNDRYLLSDVPGAQRTQRKFESVYATDALKPWCTLEPEEEIEDDSSSSEAELLEEEPGSGSSSGMVILHGCRRT</sequence>
<feature type="domain" description="Integrase catalytic" evidence="9">
    <location>
        <begin position="342"/>
        <end position="446"/>
    </location>
</feature>
<evidence type="ECO:0000256" key="8">
    <source>
        <dbReference type="SAM" id="MobiDB-lite"/>
    </source>
</evidence>
<evidence type="ECO:0000256" key="5">
    <source>
        <dbReference type="ARBA" id="ARBA00022759"/>
    </source>
</evidence>
<keyword evidence="3" id="KW-0548">Nucleotidyltransferase</keyword>
<dbReference type="Gene3D" id="1.10.340.70">
    <property type="match status" value="1"/>
</dbReference>
<dbReference type="Gene3D" id="3.30.420.10">
    <property type="entry name" value="Ribonuclease H-like superfamily/Ribonuclease H"/>
    <property type="match status" value="1"/>
</dbReference>
<evidence type="ECO:0000259" key="9">
    <source>
        <dbReference type="PROSITE" id="PS50994"/>
    </source>
</evidence>
<dbReference type="EMBL" id="JASPKY010000091">
    <property type="protein sequence ID" value="KAK9738087.1"/>
    <property type="molecule type" value="Genomic_DNA"/>
</dbReference>
<feature type="compositionally biased region" description="Acidic residues" evidence="8">
    <location>
        <begin position="481"/>
        <end position="502"/>
    </location>
</feature>
<dbReference type="Pfam" id="PF17917">
    <property type="entry name" value="RT_RNaseH"/>
    <property type="match status" value="1"/>
</dbReference>
<dbReference type="Proteomes" id="UP001458880">
    <property type="component" value="Unassembled WGS sequence"/>
</dbReference>
<accession>A0AAW1LUG4</accession>
<organism evidence="10 11">
    <name type="scientific">Popillia japonica</name>
    <name type="common">Japanese beetle</name>
    <dbReference type="NCBI Taxonomy" id="7064"/>
    <lineage>
        <taxon>Eukaryota</taxon>
        <taxon>Metazoa</taxon>
        <taxon>Ecdysozoa</taxon>
        <taxon>Arthropoda</taxon>
        <taxon>Hexapoda</taxon>
        <taxon>Insecta</taxon>
        <taxon>Pterygota</taxon>
        <taxon>Neoptera</taxon>
        <taxon>Endopterygota</taxon>
        <taxon>Coleoptera</taxon>
        <taxon>Polyphaga</taxon>
        <taxon>Scarabaeiformia</taxon>
        <taxon>Scarabaeidae</taxon>
        <taxon>Rutelinae</taxon>
        <taxon>Popillia</taxon>
    </lineage>
</organism>
<evidence type="ECO:0000313" key="11">
    <source>
        <dbReference type="Proteomes" id="UP001458880"/>
    </source>
</evidence>
<dbReference type="InterPro" id="IPR036397">
    <property type="entry name" value="RNaseH_sf"/>
</dbReference>
<dbReference type="GO" id="GO:0003676">
    <property type="term" value="F:nucleic acid binding"/>
    <property type="evidence" value="ECO:0007669"/>
    <property type="project" value="InterPro"/>
</dbReference>
<evidence type="ECO:0000256" key="1">
    <source>
        <dbReference type="ARBA" id="ARBA00012493"/>
    </source>
</evidence>